<evidence type="ECO:0000256" key="5">
    <source>
        <dbReference type="ARBA" id="ARBA00022723"/>
    </source>
</evidence>
<keyword evidence="16" id="KW-1185">Reference proteome</keyword>
<dbReference type="NCBIfam" id="NF010801">
    <property type="entry name" value="PRK14205.1"/>
    <property type="match status" value="1"/>
</dbReference>
<organism evidence="15 16">
    <name type="scientific">Heyndrickxia camelliae</name>
    <dbReference type="NCBI Taxonomy" id="1707093"/>
    <lineage>
        <taxon>Bacteria</taxon>
        <taxon>Bacillati</taxon>
        <taxon>Bacillota</taxon>
        <taxon>Bacilli</taxon>
        <taxon>Bacillales</taxon>
        <taxon>Bacillaceae</taxon>
        <taxon>Heyndrickxia</taxon>
    </lineage>
</organism>
<evidence type="ECO:0000313" key="15">
    <source>
        <dbReference type="EMBL" id="PKR86630.1"/>
    </source>
</evidence>
<name>A0A2N3LPT9_9BACI</name>
<dbReference type="RefSeq" id="WP_101352281.1">
    <property type="nucleotide sequence ID" value="NZ_PIQO01000001.1"/>
</dbReference>
<dbReference type="PANTHER" id="PTHR28259">
    <property type="entry name" value="FLUORIDE EXPORT PROTEIN 1-RELATED"/>
    <property type="match status" value="1"/>
</dbReference>
<dbReference type="GO" id="GO:0046872">
    <property type="term" value="F:metal ion binding"/>
    <property type="evidence" value="ECO:0007669"/>
    <property type="project" value="UniProtKB-KW"/>
</dbReference>
<evidence type="ECO:0000256" key="3">
    <source>
        <dbReference type="ARBA" id="ARBA00022475"/>
    </source>
</evidence>
<keyword evidence="3 14" id="KW-1003">Cell membrane</keyword>
<comment type="activity regulation">
    <text evidence="14">Na(+) is not transported, but it plays an essential structural role and its presence is essential for fluoride channel function.</text>
</comment>
<comment type="similarity">
    <text evidence="11 14">Belongs to the fluoride channel Fluc/FEX (TC 1.A.43) family.</text>
</comment>
<dbReference type="NCBIfam" id="TIGR00494">
    <property type="entry name" value="crcB"/>
    <property type="match status" value="1"/>
</dbReference>
<gene>
    <name evidence="14" type="primary">fluC</name>
    <name evidence="14" type="synonym">crcB</name>
    <name evidence="15" type="ORF">CWO92_00780</name>
</gene>
<dbReference type="Proteomes" id="UP000233440">
    <property type="component" value="Unassembled WGS sequence"/>
</dbReference>
<comment type="subcellular location">
    <subcellularLocation>
        <location evidence="1 14">Cell membrane</location>
        <topology evidence="1 14">Multi-pass membrane protein</topology>
    </subcellularLocation>
</comment>
<evidence type="ECO:0000256" key="6">
    <source>
        <dbReference type="ARBA" id="ARBA00022989"/>
    </source>
</evidence>
<proteinExistence type="inferred from homology"/>
<dbReference type="GO" id="GO:0140114">
    <property type="term" value="P:cellular detoxification of fluoride"/>
    <property type="evidence" value="ECO:0007669"/>
    <property type="project" value="UniProtKB-UniRule"/>
</dbReference>
<accession>A0A2N3LPT9</accession>
<evidence type="ECO:0000256" key="10">
    <source>
        <dbReference type="ARBA" id="ARBA00023303"/>
    </source>
</evidence>
<comment type="catalytic activity">
    <reaction evidence="12">
        <text>fluoride(in) = fluoride(out)</text>
        <dbReference type="Rhea" id="RHEA:76159"/>
        <dbReference type="ChEBI" id="CHEBI:17051"/>
    </reaction>
    <physiologicalReaction direction="left-to-right" evidence="12">
        <dbReference type="Rhea" id="RHEA:76160"/>
    </physiologicalReaction>
</comment>
<dbReference type="Pfam" id="PF02537">
    <property type="entry name" value="CRCB"/>
    <property type="match status" value="1"/>
</dbReference>
<keyword evidence="5 14" id="KW-0479">Metal-binding</keyword>
<evidence type="ECO:0000256" key="7">
    <source>
        <dbReference type="ARBA" id="ARBA00023053"/>
    </source>
</evidence>
<keyword evidence="4 14" id="KW-0812">Transmembrane</keyword>
<feature type="transmembrane region" description="Helical" evidence="14">
    <location>
        <begin position="60"/>
        <end position="81"/>
    </location>
</feature>
<feature type="transmembrane region" description="Helical" evidence="14">
    <location>
        <begin position="32"/>
        <end position="54"/>
    </location>
</feature>
<feature type="binding site" evidence="14">
    <location>
        <position position="73"/>
    </location>
    <ligand>
        <name>Na(+)</name>
        <dbReference type="ChEBI" id="CHEBI:29101"/>
        <note>structural</note>
    </ligand>
</feature>
<dbReference type="HAMAP" id="MF_00454">
    <property type="entry name" value="FluC"/>
    <property type="match status" value="1"/>
</dbReference>
<feature type="binding site" evidence="14">
    <location>
        <position position="70"/>
    </location>
    <ligand>
        <name>Na(+)</name>
        <dbReference type="ChEBI" id="CHEBI:29101"/>
        <note>structural</note>
    </ligand>
</feature>
<keyword evidence="8 14" id="KW-0406">Ion transport</keyword>
<protein>
    <recommendedName>
        <fullName evidence="14">Fluoride-specific ion channel FluC</fullName>
    </recommendedName>
</protein>
<dbReference type="EMBL" id="PIQO01000001">
    <property type="protein sequence ID" value="PKR86630.1"/>
    <property type="molecule type" value="Genomic_DNA"/>
</dbReference>
<evidence type="ECO:0000256" key="12">
    <source>
        <dbReference type="ARBA" id="ARBA00035585"/>
    </source>
</evidence>
<evidence type="ECO:0000256" key="11">
    <source>
        <dbReference type="ARBA" id="ARBA00035120"/>
    </source>
</evidence>
<sequence>MLNIALVAIGGFFGAISRFSLSNLIKSKAASSFPFATLIVNLLGSFLLGVIIGANLDRTWALLVGTGFMGAFTTFSTFKLENIILVSKKNWKMLILYLGVSYTFGILLAFLGIKIGQYLV</sequence>
<evidence type="ECO:0000256" key="2">
    <source>
        <dbReference type="ARBA" id="ARBA00022448"/>
    </source>
</evidence>
<evidence type="ECO:0000313" key="16">
    <source>
        <dbReference type="Proteomes" id="UP000233440"/>
    </source>
</evidence>
<dbReference type="GO" id="GO:0062054">
    <property type="term" value="F:fluoride channel activity"/>
    <property type="evidence" value="ECO:0007669"/>
    <property type="project" value="UniProtKB-UniRule"/>
</dbReference>
<evidence type="ECO:0000256" key="13">
    <source>
        <dbReference type="ARBA" id="ARBA00049940"/>
    </source>
</evidence>
<keyword evidence="6 14" id="KW-1133">Transmembrane helix</keyword>
<reference evidence="15 16" key="1">
    <citation type="submission" date="2017-11" db="EMBL/GenBank/DDBJ databases">
        <title>Bacillus camelliae sp. nov., isolated from pu'er tea.</title>
        <authorList>
            <person name="Niu L."/>
        </authorList>
    </citation>
    <scope>NUCLEOTIDE SEQUENCE [LARGE SCALE GENOMIC DNA]</scope>
    <source>
        <strain evidence="15 16">7578-1</strain>
    </source>
</reference>
<keyword evidence="10 14" id="KW-0407">Ion channel</keyword>
<evidence type="ECO:0000256" key="4">
    <source>
        <dbReference type="ARBA" id="ARBA00022692"/>
    </source>
</evidence>
<dbReference type="GO" id="GO:0005886">
    <property type="term" value="C:plasma membrane"/>
    <property type="evidence" value="ECO:0007669"/>
    <property type="project" value="UniProtKB-SubCell"/>
</dbReference>
<dbReference type="PANTHER" id="PTHR28259:SF16">
    <property type="entry name" value="FLUORIDE-SPECIFIC ION CHANNEL FLUC 2"/>
    <property type="match status" value="1"/>
</dbReference>
<evidence type="ECO:0000256" key="14">
    <source>
        <dbReference type="HAMAP-Rule" id="MF_00454"/>
    </source>
</evidence>
<keyword evidence="7 14" id="KW-0915">Sodium</keyword>
<comment type="function">
    <text evidence="13 14">Fluoride-specific ion channel. Important for reducing fluoride concentration in the cell, thus reducing its toxicity.</text>
</comment>
<feature type="transmembrane region" description="Helical" evidence="14">
    <location>
        <begin position="6"/>
        <end position="25"/>
    </location>
</feature>
<feature type="transmembrane region" description="Helical" evidence="14">
    <location>
        <begin position="93"/>
        <end position="113"/>
    </location>
</feature>
<evidence type="ECO:0000256" key="1">
    <source>
        <dbReference type="ARBA" id="ARBA00004651"/>
    </source>
</evidence>
<dbReference type="AlphaFoldDB" id="A0A2N3LPT9"/>
<keyword evidence="9 14" id="KW-0472">Membrane</keyword>
<comment type="caution">
    <text evidence="15">The sequence shown here is derived from an EMBL/GenBank/DDBJ whole genome shotgun (WGS) entry which is preliminary data.</text>
</comment>
<evidence type="ECO:0000256" key="8">
    <source>
        <dbReference type="ARBA" id="ARBA00023065"/>
    </source>
</evidence>
<evidence type="ECO:0000256" key="9">
    <source>
        <dbReference type="ARBA" id="ARBA00023136"/>
    </source>
</evidence>
<dbReference type="OrthoDB" id="9815830at2"/>
<keyword evidence="2 14" id="KW-0813">Transport</keyword>
<dbReference type="InterPro" id="IPR003691">
    <property type="entry name" value="FluC"/>
</dbReference>